<name>A0ABV3Z2L2_9PROT</name>
<keyword evidence="1" id="KW-0472">Membrane</keyword>
<accession>A0ABV3Z2L2</accession>
<feature type="transmembrane region" description="Helical" evidence="1">
    <location>
        <begin position="99"/>
        <end position="120"/>
    </location>
</feature>
<dbReference type="RefSeq" id="WP_369312957.1">
    <property type="nucleotide sequence ID" value="NZ_JBEHZE010000001.1"/>
</dbReference>
<protein>
    <submittedName>
        <fullName evidence="2">Uncharacterized protein</fullName>
    </submittedName>
</protein>
<keyword evidence="1" id="KW-1133">Transmembrane helix</keyword>
<evidence type="ECO:0000313" key="2">
    <source>
        <dbReference type="EMBL" id="MEX6633020.1"/>
    </source>
</evidence>
<reference evidence="2 3" key="1">
    <citation type="submission" date="2024-05" db="EMBL/GenBank/DDBJ databases">
        <title>Three bacterial strains, DH-69, EH-24, and ECK-19 isolated from coastal sediments.</title>
        <authorList>
            <person name="Ye Y.-Q."/>
            <person name="Du Z.-J."/>
        </authorList>
    </citation>
    <scope>NUCLEOTIDE SEQUENCE [LARGE SCALE GENOMIC DNA]</scope>
    <source>
        <strain evidence="2 3">ECK-19</strain>
    </source>
</reference>
<evidence type="ECO:0000256" key="1">
    <source>
        <dbReference type="SAM" id="Phobius"/>
    </source>
</evidence>
<gene>
    <name evidence="2" type="ORF">ABFZ84_05605</name>
</gene>
<evidence type="ECO:0000313" key="3">
    <source>
        <dbReference type="Proteomes" id="UP001560685"/>
    </source>
</evidence>
<organism evidence="2 3">
    <name type="scientific">Hyphococcus lacteus</name>
    <dbReference type="NCBI Taxonomy" id="3143536"/>
    <lineage>
        <taxon>Bacteria</taxon>
        <taxon>Pseudomonadati</taxon>
        <taxon>Pseudomonadota</taxon>
        <taxon>Alphaproteobacteria</taxon>
        <taxon>Parvularculales</taxon>
        <taxon>Parvularculaceae</taxon>
        <taxon>Hyphococcus</taxon>
    </lineage>
</organism>
<sequence>MLETVINDVTGIFRSTFMSGDWIALMIAFGSVLVASIMMRRGTQIGSMTLLALVVFAIGGYLRGYFRGTPVETATYGDRAVSQLEASWTHFMNLQAGTLLAYFIAFMALILVLFSLRSVISR</sequence>
<dbReference type="Proteomes" id="UP001560685">
    <property type="component" value="Unassembled WGS sequence"/>
</dbReference>
<feature type="transmembrane region" description="Helical" evidence="1">
    <location>
        <begin position="20"/>
        <end position="38"/>
    </location>
</feature>
<feature type="transmembrane region" description="Helical" evidence="1">
    <location>
        <begin position="45"/>
        <end position="62"/>
    </location>
</feature>
<keyword evidence="3" id="KW-1185">Reference proteome</keyword>
<proteinExistence type="predicted"/>
<keyword evidence="1" id="KW-0812">Transmembrane</keyword>
<dbReference type="EMBL" id="JBEHZE010000001">
    <property type="protein sequence ID" value="MEX6633020.1"/>
    <property type="molecule type" value="Genomic_DNA"/>
</dbReference>
<comment type="caution">
    <text evidence="2">The sequence shown here is derived from an EMBL/GenBank/DDBJ whole genome shotgun (WGS) entry which is preliminary data.</text>
</comment>